<name>A0A165C8C6_EXIGL</name>
<dbReference type="EMBL" id="KV426352">
    <property type="protein sequence ID" value="KZV82008.1"/>
    <property type="molecule type" value="Genomic_DNA"/>
</dbReference>
<dbReference type="AlphaFoldDB" id="A0A165C8C6"/>
<evidence type="ECO:0000313" key="2">
    <source>
        <dbReference type="Proteomes" id="UP000077266"/>
    </source>
</evidence>
<dbReference type="Proteomes" id="UP000077266">
    <property type="component" value="Unassembled WGS sequence"/>
</dbReference>
<proteinExistence type="predicted"/>
<organism evidence="1 2">
    <name type="scientific">Exidia glandulosa HHB12029</name>
    <dbReference type="NCBI Taxonomy" id="1314781"/>
    <lineage>
        <taxon>Eukaryota</taxon>
        <taxon>Fungi</taxon>
        <taxon>Dikarya</taxon>
        <taxon>Basidiomycota</taxon>
        <taxon>Agaricomycotina</taxon>
        <taxon>Agaricomycetes</taxon>
        <taxon>Auriculariales</taxon>
        <taxon>Exidiaceae</taxon>
        <taxon>Exidia</taxon>
    </lineage>
</organism>
<evidence type="ECO:0000313" key="1">
    <source>
        <dbReference type="EMBL" id="KZV82008.1"/>
    </source>
</evidence>
<accession>A0A165C8C6</accession>
<sequence>MSVLFGNILLLSPSMWSRRLWIGLTSRRAPKCEYHLHPAPGAGGIHFSHKQPLIMSGTSTLAQPRCVRAATVCLLTPLQW</sequence>
<reference evidence="1 2" key="1">
    <citation type="journal article" date="2016" name="Mol. Biol. Evol.">
        <title>Comparative Genomics of Early-Diverging Mushroom-Forming Fungi Provides Insights into the Origins of Lignocellulose Decay Capabilities.</title>
        <authorList>
            <person name="Nagy L.G."/>
            <person name="Riley R."/>
            <person name="Tritt A."/>
            <person name="Adam C."/>
            <person name="Daum C."/>
            <person name="Floudas D."/>
            <person name="Sun H."/>
            <person name="Yadav J.S."/>
            <person name="Pangilinan J."/>
            <person name="Larsson K.H."/>
            <person name="Matsuura K."/>
            <person name="Barry K."/>
            <person name="Labutti K."/>
            <person name="Kuo R."/>
            <person name="Ohm R.A."/>
            <person name="Bhattacharya S.S."/>
            <person name="Shirouzu T."/>
            <person name="Yoshinaga Y."/>
            <person name="Martin F.M."/>
            <person name="Grigoriev I.V."/>
            <person name="Hibbett D.S."/>
        </authorList>
    </citation>
    <scope>NUCLEOTIDE SEQUENCE [LARGE SCALE GENOMIC DNA]</scope>
    <source>
        <strain evidence="1 2">HHB12029</strain>
    </source>
</reference>
<protein>
    <submittedName>
        <fullName evidence="1">Uncharacterized protein</fullName>
    </submittedName>
</protein>
<keyword evidence="2" id="KW-1185">Reference proteome</keyword>
<gene>
    <name evidence="1" type="ORF">EXIGLDRAFT_730311</name>
</gene>
<dbReference type="InParanoid" id="A0A165C8C6"/>